<dbReference type="GO" id="GO:0043565">
    <property type="term" value="F:sequence-specific DNA binding"/>
    <property type="evidence" value="ECO:0007669"/>
    <property type="project" value="InterPro"/>
</dbReference>
<dbReference type="PROSITE" id="PS01124">
    <property type="entry name" value="HTH_ARAC_FAMILY_2"/>
    <property type="match status" value="1"/>
</dbReference>
<keyword evidence="6" id="KW-1185">Reference proteome</keyword>
<proteinExistence type="predicted"/>
<gene>
    <name evidence="5" type="ORF">GL286_12380</name>
</gene>
<evidence type="ECO:0000256" key="2">
    <source>
        <dbReference type="ARBA" id="ARBA00023125"/>
    </source>
</evidence>
<sequence length="290" mass="31795">MRHTVHDFLAGSPVAHRAAHLDLGAGCSVAVWQNQHDRILYDAPQNHTFSLYLEGGTGTRRLDAGGISGHPGAICVMPEGCGSEWEITSPFRFVHLYLSDARLRASFAQAHDCDVRYLDMREATFADDPVLASALRRMAVAAVAKDVLLAEAGLADLIAGLSRHSPHLRGGLAPHLLRRIDDWIEANLDAVIHLDDLAGLAGLSGYHFHRMFQLSRGMPPHAWLTARRVRRAQDLLRGPMPIAQIADACGFSSQSHLTRVLRAHTGRTPAGYRALWHQPRHGSGSVQDLF</sequence>
<dbReference type="OrthoDB" id="9793400at2"/>
<evidence type="ECO:0000256" key="3">
    <source>
        <dbReference type="ARBA" id="ARBA00023163"/>
    </source>
</evidence>
<name>A0A6L6JBL9_9RHOB</name>
<keyword evidence="3" id="KW-0804">Transcription</keyword>
<protein>
    <submittedName>
        <fullName evidence="5">Helix-turn-helix domain-containing protein</fullName>
    </submittedName>
</protein>
<dbReference type="Proteomes" id="UP000478183">
    <property type="component" value="Unassembled WGS sequence"/>
</dbReference>
<dbReference type="PANTHER" id="PTHR46796">
    <property type="entry name" value="HTH-TYPE TRANSCRIPTIONAL ACTIVATOR RHAS-RELATED"/>
    <property type="match status" value="1"/>
</dbReference>
<evidence type="ECO:0000256" key="1">
    <source>
        <dbReference type="ARBA" id="ARBA00023015"/>
    </source>
</evidence>
<dbReference type="InterPro" id="IPR018060">
    <property type="entry name" value="HTH_AraC"/>
</dbReference>
<evidence type="ECO:0000313" key="5">
    <source>
        <dbReference type="EMBL" id="MTH78528.1"/>
    </source>
</evidence>
<feature type="domain" description="HTH araC/xylS-type" evidence="4">
    <location>
        <begin position="178"/>
        <end position="275"/>
    </location>
</feature>
<keyword evidence="2" id="KW-0238">DNA-binding</keyword>
<dbReference type="EMBL" id="WMIE01000006">
    <property type="protein sequence ID" value="MTH78528.1"/>
    <property type="molecule type" value="Genomic_DNA"/>
</dbReference>
<dbReference type="Pfam" id="PF12833">
    <property type="entry name" value="HTH_18"/>
    <property type="match status" value="1"/>
</dbReference>
<comment type="caution">
    <text evidence="5">The sequence shown here is derived from an EMBL/GenBank/DDBJ whole genome shotgun (WGS) entry which is preliminary data.</text>
</comment>
<dbReference type="SMART" id="SM00342">
    <property type="entry name" value="HTH_ARAC"/>
    <property type="match status" value="1"/>
</dbReference>
<dbReference type="PANTHER" id="PTHR46796:SF6">
    <property type="entry name" value="ARAC SUBFAMILY"/>
    <property type="match status" value="1"/>
</dbReference>
<dbReference type="InterPro" id="IPR009057">
    <property type="entry name" value="Homeodomain-like_sf"/>
</dbReference>
<organism evidence="5 6">
    <name type="scientific">Paracoccus aestuariivivens</name>
    <dbReference type="NCBI Taxonomy" id="1820333"/>
    <lineage>
        <taxon>Bacteria</taxon>
        <taxon>Pseudomonadati</taxon>
        <taxon>Pseudomonadota</taxon>
        <taxon>Alphaproteobacteria</taxon>
        <taxon>Rhodobacterales</taxon>
        <taxon>Paracoccaceae</taxon>
        <taxon>Paracoccus</taxon>
    </lineage>
</organism>
<dbReference type="InterPro" id="IPR050204">
    <property type="entry name" value="AraC_XylS_family_regulators"/>
</dbReference>
<evidence type="ECO:0000259" key="4">
    <source>
        <dbReference type="PROSITE" id="PS01124"/>
    </source>
</evidence>
<evidence type="ECO:0000313" key="6">
    <source>
        <dbReference type="Proteomes" id="UP000478183"/>
    </source>
</evidence>
<reference evidence="5 6" key="1">
    <citation type="submission" date="2019-11" db="EMBL/GenBank/DDBJ databases">
        <authorList>
            <person name="Dong K."/>
        </authorList>
    </citation>
    <scope>NUCLEOTIDE SEQUENCE [LARGE SCALE GENOMIC DNA]</scope>
    <source>
        <strain evidence="5 6">NBRC 111993</strain>
    </source>
</reference>
<accession>A0A6L6JBL9</accession>
<dbReference type="GO" id="GO:0003700">
    <property type="term" value="F:DNA-binding transcription factor activity"/>
    <property type="evidence" value="ECO:0007669"/>
    <property type="project" value="InterPro"/>
</dbReference>
<dbReference type="Gene3D" id="1.10.10.60">
    <property type="entry name" value="Homeodomain-like"/>
    <property type="match status" value="1"/>
</dbReference>
<keyword evidence="1" id="KW-0805">Transcription regulation</keyword>
<dbReference type="AlphaFoldDB" id="A0A6L6JBL9"/>
<dbReference type="SUPFAM" id="SSF46689">
    <property type="entry name" value="Homeodomain-like"/>
    <property type="match status" value="2"/>
</dbReference>